<accession>A0A1J5QHV3</accession>
<keyword evidence="1" id="KW-0812">Transmembrane</keyword>
<proteinExistence type="predicted"/>
<evidence type="ECO:0000256" key="1">
    <source>
        <dbReference type="SAM" id="Phobius"/>
    </source>
</evidence>
<gene>
    <name evidence="2" type="ORF">GALL_351200</name>
</gene>
<sequence length="197" mass="19750">MAWEPTGREPQPASGVSWRNLSSGMRTFVAIDGVLVLGLVVLLVITLARAGGTGYAATATGSATVPSAGPTTSAAPHATLATFAAPSRNIACTITADGATCTIASITFTPPPINGCTGPIGHVVTVDATGSAMPCPDGPAPGVAAKDVPVLDYGRSTTVHGYTCVSSTAAMTCWNDATGQGFTVARQSYSLKDPPKN</sequence>
<dbReference type="AlphaFoldDB" id="A0A1J5QHV3"/>
<keyword evidence="1" id="KW-0472">Membrane</keyword>
<comment type="caution">
    <text evidence="2">The sequence shown here is derived from an EMBL/GenBank/DDBJ whole genome shotgun (WGS) entry which is preliminary data.</text>
</comment>
<feature type="transmembrane region" description="Helical" evidence="1">
    <location>
        <begin position="28"/>
        <end position="48"/>
    </location>
</feature>
<protein>
    <submittedName>
        <fullName evidence="2">Uncharacterized protein</fullName>
    </submittedName>
</protein>
<reference evidence="2" key="1">
    <citation type="submission" date="2016-10" db="EMBL/GenBank/DDBJ databases">
        <title>Sequence of Gallionella enrichment culture.</title>
        <authorList>
            <person name="Poehlein A."/>
            <person name="Muehling M."/>
            <person name="Daniel R."/>
        </authorList>
    </citation>
    <scope>NUCLEOTIDE SEQUENCE</scope>
</reference>
<keyword evidence="1" id="KW-1133">Transmembrane helix</keyword>
<evidence type="ECO:0000313" key="2">
    <source>
        <dbReference type="EMBL" id="OIQ83086.1"/>
    </source>
</evidence>
<name>A0A1J5QHV3_9ZZZZ</name>
<organism evidence="2">
    <name type="scientific">mine drainage metagenome</name>
    <dbReference type="NCBI Taxonomy" id="410659"/>
    <lineage>
        <taxon>unclassified sequences</taxon>
        <taxon>metagenomes</taxon>
        <taxon>ecological metagenomes</taxon>
    </lineage>
</organism>
<dbReference type="EMBL" id="MLJW01000737">
    <property type="protein sequence ID" value="OIQ83086.1"/>
    <property type="molecule type" value="Genomic_DNA"/>
</dbReference>